<dbReference type="Proteomes" id="UP000069902">
    <property type="component" value="Chromosome cPNK"/>
</dbReference>
<evidence type="ECO:0000313" key="2">
    <source>
        <dbReference type="Proteomes" id="UP000069902"/>
    </source>
</evidence>
<dbReference type="EMBL" id="LN879502">
    <property type="protein sequence ID" value="CUI15968.1"/>
    <property type="molecule type" value="Genomic_DNA"/>
</dbReference>
<accession>A0A0U5EPJ2</accession>
<dbReference type="STRING" id="389348.PNK_0331"/>
<name>A0A0U5EPJ2_9BACT</name>
<dbReference type="InterPro" id="IPR011990">
    <property type="entry name" value="TPR-like_helical_dom_sf"/>
</dbReference>
<dbReference type="AlphaFoldDB" id="A0A0U5EPJ2"/>
<organism evidence="1 2">
    <name type="scientific">Candidatus Protochlamydia naegleriophila</name>
    <dbReference type="NCBI Taxonomy" id="389348"/>
    <lineage>
        <taxon>Bacteria</taxon>
        <taxon>Pseudomonadati</taxon>
        <taxon>Chlamydiota</taxon>
        <taxon>Chlamydiia</taxon>
        <taxon>Parachlamydiales</taxon>
        <taxon>Parachlamydiaceae</taxon>
        <taxon>Candidatus Protochlamydia</taxon>
    </lineage>
</organism>
<dbReference type="PATRIC" id="fig|389348.3.peg.376"/>
<protein>
    <submittedName>
        <fullName evidence="1">Uncharacterized protein</fullName>
    </submittedName>
</protein>
<dbReference type="InParanoid" id="A0A0U5EPJ2"/>
<dbReference type="RefSeq" id="WP_059059896.1">
    <property type="nucleotide sequence ID" value="NZ_LN879502.1"/>
</dbReference>
<dbReference type="KEGG" id="pnl:PNK_0331"/>
<proteinExistence type="predicted"/>
<dbReference type="SUPFAM" id="SSF48452">
    <property type="entry name" value="TPR-like"/>
    <property type="match status" value="1"/>
</dbReference>
<evidence type="ECO:0000313" key="1">
    <source>
        <dbReference type="EMBL" id="CUI15968.1"/>
    </source>
</evidence>
<sequence>MTLVQKICKSSIHLCLMIGLALTTVGCQPSHCKIDPVIIYTPPPHRISNLPSAFDPLSAEERQEEWAKELLIGDVFAEEWDLYRAITSYKRALILLPEDAIERRLQIEYDLIFCYYLGLKYQEAVNIFEESDLIQANPLFPAFNNLLIILYECYKQLGQEDKAACLQEAIQKCSPETAEDLSLFWLLKKKQLEEAQALICEHRDFETIQPQLNLYYQYAKSPKRARMLNAVLPGAGYYYVGQRKSALTSFLINALFTYAAYQFFQRGYPAAGLITASMEMGWYYGGINGAGIEAEEFNNRLYEGVSKQILVDHKFFPVLMFETSF</sequence>
<keyword evidence="2" id="KW-1185">Reference proteome</keyword>
<reference evidence="2" key="1">
    <citation type="submission" date="2015-09" db="EMBL/GenBank/DDBJ databases">
        <authorList>
            <person name="Bertelli C."/>
        </authorList>
    </citation>
    <scope>NUCLEOTIDE SEQUENCE [LARGE SCALE GENOMIC DNA]</scope>
    <source>
        <strain evidence="2">KNic</strain>
    </source>
</reference>
<gene>
    <name evidence="1" type="ORF">PNK_0331</name>
</gene>
<dbReference type="PROSITE" id="PS51257">
    <property type="entry name" value="PROKAR_LIPOPROTEIN"/>
    <property type="match status" value="1"/>
</dbReference>
<dbReference type="Gene3D" id="1.25.40.10">
    <property type="entry name" value="Tetratricopeptide repeat domain"/>
    <property type="match status" value="1"/>
</dbReference>